<dbReference type="InterPro" id="IPR009081">
    <property type="entry name" value="PP-bd_ACP"/>
</dbReference>
<dbReference type="GO" id="GO:0044550">
    <property type="term" value="P:secondary metabolite biosynthetic process"/>
    <property type="evidence" value="ECO:0007669"/>
    <property type="project" value="TreeGrafter"/>
</dbReference>
<dbReference type="PhylomeDB" id="B6QPU0"/>
<dbReference type="Pfam" id="PF16197">
    <property type="entry name" value="KAsynt_C_assoc"/>
    <property type="match status" value="1"/>
</dbReference>
<dbReference type="SUPFAM" id="SSF50129">
    <property type="entry name" value="GroES-like"/>
    <property type="match status" value="1"/>
</dbReference>
<name>B6QPU0_TALMQ</name>
<keyword evidence="4" id="KW-0808">Transferase</keyword>
<dbReference type="GO" id="GO:1901336">
    <property type="term" value="P:lactone biosynthetic process"/>
    <property type="evidence" value="ECO:0007669"/>
    <property type="project" value="UniProtKB-ARBA"/>
</dbReference>
<dbReference type="InterPro" id="IPR020843">
    <property type="entry name" value="ER"/>
</dbReference>
<dbReference type="PROSITE" id="PS50075">
    <property type="entry name" value="CARRIER"/>
    <property type="match status" value="1"/>
</dbReference>
<dbReference type="OrthoDB" id="329835at2759"/>
<dbReference type="Pfam" id="PF23297">
    <property type="entry name" value="ACP_SdgA_C"/>
    <property type="match status" value="1"/>
</dbReference>
<evidence type="ECO:0000313" key="12">
    <source>
        <dbReference type="Proteomes" id="UP000001294"/>
    </source>
</evidence>
<dbReference type="VEuPathDB" id="FungiDB:PMAA_039120"/>
<feature type="region of interest" description="N-terminal hotdog fold" evidence="6">
    <location>
        <begin position="951"/>
        <end position="1086"/>
    </location>
</feature>
<sequence>MNGFSDIADTHAASTTLNHDVSCCHENNRPRIAIIGYACRLPGAVSSPTDLWELCTRKRSGWSPIPKDRFASEAFHHPNPSKVGSFNPGGGYFLKDDISHFDAPFFNITAQEATSMDPQQRLLLECSYEAIESAGIPKESLSGRNVGVFVGGNLADYELHNVRDVETIPMYQATGCAPSLQSNRISYYFDFRGPSFTVDTACSSSLVALHAAVQSLRSGESTEALVAGCRLNIVPDLFVSMSMSQLFNDEGKTYAFDNRATSGFARGEGAAVVLLKPLDDAIRDKDPIRAVIVNSGVSQDGRTQGITSPNGRAQEELIRRVYNEAHIEPEDCGFVEMHGTGTKVGDPIEATAVHAALGHGRSPKNPLYIGSVKSNVGHLEGASGVVSLIKAAMMLDHDLLLPNADFKKANVNIPLTEWNMKVVTSTRPWPRGKKFISVSNYGFGGTNAHVVLEKAPLTLNLPDATSTDADDNLHMYNDPKHKLIFISANDKESLQQRIKDFGIYFEQRPEVFEKLLFGNFAFTVGSKLSHLSYRVALPASSLDDLGIRLAQLKVNASKVLGDPKVAYVFTGQGAQWAQMGCTLMNEYPIFKAAIRQADDCLRQLHAEWSLEEEIKKDLANSQIDTPELSQPGCTAIQIALVILLDSWGIRPNYVVGHSSGEIAASFAAGAYDLQATMALSYYRGQMTRLLKETHPSLRGGMIAVGAGARTVRPMLKMLHAGYATVACVNSPASVTVSGDIPAIEELESILQTRQIFNRRLKIDVAYHSDHMKKISEAYFTSIEHIQPNSALQNDVIFFSSVLGRVAEPSALNAAYWIQNLTSPVLFPDALEQMCKQDGGYPNLLIEVGPHAALKGPIGDILKNLGLTPARIAYAPTIVRKENSVETLMNTAAAAYVRGANLDPYAINFPRTGAQNHSFLTDLPRYPWQHHTRYWHEPRIVKKHQMRDGQRNDVLGVMANYSNDMEPTWRNIMRLDDMPWLRDHKMQGMVVYPLSGYLAMALEAAARRAHQRNITFAAFEFREVVVESALVLNDDIDVETTISLRPYDEGTRGASDVWDEFKIHSWSSQRGWIKHCHGLVGVRNSFYGDASGVFGSGLKNRSHIQNQKSKILSCSTNHVPEGRLYQVLTDLGADYGPTFKGLENCYADSNHSHAHLYIRDTTSLMPKNFQSPLFVHPAFLDGLLHLVWPILGHGRMTLETLYMPTLIKHAIISSDISLTPGQHVRAFGTGSPNMPSPEPTHFDLFAIAQNSAADTLIMLDGLVMTPIRDAGIDPGGDMRKLCYKLEWWPWVKQGCASNGHAQPTALSNGKTHELKNGHFQSDVQNDQNGVNGSSHSLTQGVNGHHQTNGFSSNHDRTKDTSTKQAIQNERVVIVRFTRQHEIGPIATEVAKDLCQTPSETLLLTELETQCTDCHVIILQSPDTSLRDATATEFEAIRRVLLTATKVLWVYQNNSPDAQMTVGMTRSVRSETMAKIVTLGLHNEDPIIASHTISTAIEAIWPTDGVEPCKESEFKSTESQLLVLQAVEDIPSNAFVHNENSEMCLSVQPFHQSGRRFRLKIAQPGSLDTIYFADDDVAELGDDSVEIEVQATGINFKDVVVSMGQLNQPYIGVECSGIVTSVGKNVVDVLPGQRVMAMPEGAYSTYARCLCTSVATIPESMTIEEAATIPIVFCTAYYGLFDLGRLSAGERVLIHAGAGGVGQAAIQLAQMVGADIYVTVGSHDKRSFLIQRYNIPEDRILYSRDNSFGPAVRRATGNEGVDVVLNSLAGDLLRESWDCLAPFGRFIEIGKADITKNSRLEMLKFEHNVTFASVDLTKVAKFRPKLMKRLLNDVCRLLGENTIKPIYPITKYAISEVEAGLRALQTGKNMGKSVVVPNAHDQVKAVSLKTSVNLLQKNATYLITGGTGGLGRSMAKWMSTKGARNIVLVSRSGFVNDKLEALIRELASEGTQVLVKACDVSSRADVEGLLNGELTHLPPVRGVVHGAMVLRDILFENMTLEDFQSVSACKVEGAWNLHHSLAQSPLDFFITLSSIAGVVGNRGQAAYSAANVFLDGFMQYRQSQGLPGKSIDLAAVTEVGYLADSDPSRQQEVVKNIGGATINESEVLALLALAITSDLNKSTQSQFVTGLEATDSLDSFWLHDSKFSNIRERIESTMNESQKDGKELPLRVAVQSAPTRADAIHICYEALAAKLAIVLSMAPEDMDISTRVSSLGLDSLVAIEIRNWIAREVDANVQVLELLSSESLTKLSELILAKSKLSVPN</sequence>
<dbReference type="Gene3D" id="3.40.50.720">
    <property type="entry name" value="NAD(P)-binding Rossmann-like Domain"/>
    <property type="match status" value="1"/>
</dbReference>
<keyword evidence="3" id="KW-0597">Phosphoprotein</keyword>
<organism evidence="11 12">
    <name type="scientific">Talaromyces marneffei (strain ATCC 18224 / CBS 334.59 / QM 7333)</name>
    <name type="common">Penicillium marneffei</name>
    <dbReference type="NCBI Taxonomy" id="441960"/>
    <lineage>
        <taxon>Eukaryota</taxon>
        <taxon>Fungi</taxon>
        <taxon>Dikarya</taxon>
        <taxon>Ascomycota</taxon>
        <taxon>Pezizomycotina</taxon>
        <taxon>Eurotiomycetes</taxon>
        <taxon>Eurotiomycetidae</taxon>
        <taxon>Eurotiales</taxon>
        <taxon>Trichocomaceae</taxon>
        <taxon>Talaromyces</taxon>
        <taxon>Talaromyces sect. Talaromyces</taxon>
    </lineage>
</organism>
<dbReference type="Gene3D" id="3.40.47.10">
    <property type="match status" value="1"/>
</dbReference>
<dbReference type="InterPro" id="IPR016039">
    <property type="entry name" value="Thiolase-like"/>
</dbReference>
<feature type="domain" description="PKS/mFAS DH" evidence="10">
    <location>
        <begin position="951"/>
        <end position="1272"/>
    </location>
</feature>
<dbReference type="InterPro" id="IPR020806">
    <property type="entry name" value="PKS_PP-bd"/>
</dbReference>
<dbReference type="SMART" id="SM00827">
    <property type="entry name" value="PKS_AT"/>
    <property type="match status" value="1"/>
</dbReference>
<dbReference type="InterPro" id="IPR014031">
    <property type="entry name" value="Ketoacyl_synth_C"/>
</dbReference>
<evidence type="ECO:0000313" key="11">
    <source>
        <dbReference type="EMBL" id="EEA20045.1"/>
    </source>
</evidence>
<dbReference type="GO" id="GO:0006633">
    <property type="term" value="P:fatty acid biosynthetic process"/>
    <property type="evidence" value="ECO:0007669"/>
    <property type="project" value="InterPro"/>
</dbReference>
<dbReference type="GO" id="GO:0016491">
    <property type="term" value="F:oxidoreductase activity"/>
    <property type="evidence" value="ECO:0007669"/>
    <property type="project" value="InterPro"/>
</dbReference>
<evidence type="ECO:0000256" key="2">
    <source>
        <dbReference type="ARBA" id="ARBA00022450"/>
    </source>
</evidence>
<dbReference type="SMART" id="SM00829">
    <property type="entry name" value="PKS_ER"/>
    <property type="match status" value="1"/>
</dbReference>
<feature type="active site" description="Proton acceptor; for dehydratase activity" evidence="6">
    <location>
        <position position="983"/>
    </location>
</feature>
<dbReference type="InterPro" id="IPR016036">
    <property type="entry name" value="Malonyl_transacylase_ACP-bd"/>
</dbReference>
<dbReference type="InterPro" id="IPR013154">
    <property type="entry name" value="ADH-like_N"/>
</dbReference>
<evidence type="ECO:0000256" key="7">
    <source>
        <dbReference type="SAM" id="MobiDB-lite"/>
    </source>
</evidence>
<comment type="pathway">
    <text evidence="1">Secondary metabolite biosynthesis.</text>
</comment>
<dbReference type="Proteomes" id="UP000001294">
    <property type="component" value="Unassembled WGS sequence"/>
</dbReference>
<dbReference type="Gene3D" id="3.40.366.10">
    <property type="entry name" value="Malonyl-Coenzyme A Acyl Carrier Protein, domain 2"/>
    <property type="match status" value="1"/>
</dbReference>
<keyword evidence="5" id="KW-0511">Multifunctional enzyme</keyword>
<feature type="region of interest" description="C-terminal hotdog fold" evidence="6">
    <location>
        <begin position="1114"/>
        <end position="1272"/>
    </location>
</feature>
<dbReference type="SUPFAM" id="SSF55048">
    <property type="entry name" value="Probable ACP-binding domain of malonyl-CoA ACP transacylase"/>
    <property type="match status" value="1"/>
</dbReference>
<feature type="region of interest" description="Disordered" evidence="7">
    <location>
        <begin position="1323"/>
        <end position="1360"/>
    </location>
</feature>
<dbReference type="InterPro" id="IPR049552">
    <property type="entry name" value="PKS_DH_N"/>
</dbReference>
<dbReference type="SMART" id="SM00826">
    <property type="entry name" value="PKS_DH"/>
    <property type="match status" value="1"/>
</dbReference>
<dbReference type="InterPro" id="IPR050091">
    <property type="entry name" value="PKS_NRPS_Biosynth_Enz"/>
</dbReference>
<dbReference type="SUPFAM" id="SSF47336">
    <property type="entry name" value="ACP-like"/>
    <property type="match status" value="1"/>
</dbReference>
<dbReference type="HOGENOM" id="CLU_000022_31_0_1"/>
<dbReference type="SUPFAM" id="SSF53901">
    <property type="entry name" value="Thiolase-like"/>
    <property type="match status" value="1"/>
</dbReference>
<evidence type="ECO:0000259" key="10">
    <source>
        <dbReference type="PROSITE" id="PS52019"/>
    </source>
</evidence>
<dbReference type="PROSITE" id="PS00012">
    <property type="entry name" value="PHOSPHOPANTETHEINE"/>
    <property type="match status" value="1"/>
</dbReference>
<accession>B6QPU0</accession>
<dbReference type="SUPFAM" id="SSF51735">
    <property type="entry name" value="NAD(P)-binding Rossmann-fold domains"/>
    <property type="match status" value="2"/>
</dbReference>
<keyword evidence="12" id="KW-1185">Reference proteome</keyword>
<evidence type="ECO:0000256" key="6">
    <source>
        <dbReference type="PROSITE-ProRule" id="PRU01363"/>
    </source>
</evidence>
<evidence type="ECO:0000256" key="5">
    <source>
        <dbReference type="ARBA" id="ARBA00023268"/>
    </source>
</evidence>
<dbReference type="SMART" id="SM00825">
    <property type="entry name" value="PKS_KS"/>
    <property type="match status" value="1"/>
</dbReference>
<dbReference type="SMART" id="SM00822">
    <property type="entry name" value="PKS_KR"/>
    <property type="match status" value="1"/>
</dbReference>
<evidence type="ECO:0000256" key="1">
    <source>
        <dbReference type="ARBA" id="ARBA00005179"/>
    </source>
</evidence>
<dbReference type="GO" id="GO:0004315">
    <property type="term" value="F:3-oxoacyl-[acyl-carrier-protein] synthase activity"/>
    <property type="evidence" value="ECO:0007669"/>
    <property type="project" value="InterPro"/>
</dbReference>
<dbReference type="PROSITE" id="PS52004">
    <property type="entry name" value="KS3_2"/>
    <property type="match status" value="1"/>
</dbReference>
<reference evidence="12" key="1">
    <citation type="journal article" date="2015" name="Genome Announc.">
        <title>Genome sequence of the AIDS-associated pathogen Penicillium marneffei (ATCC18224) and its near taxonomic relative Talaromyces stipitatus (ATCC10500).</title>
        <authorList>
            <person name="Nierman W.C."/>
            <person name="Fedorova-Abrams N.D."/>
            <person name="Andrianopoulos A."/>
        </authorList>
    </citation>
    <scope>NUCLEOTIDE SEQUENCE [LARGE SCALE GENOMIC DNA]</scope>
    <source>
        <strain evidence="12">ATCC 18224 / CBS 334.59 / QM 7333</strain>
    </source>
</reference>
<dbReference type="InterPro" id="IPR036736">
    <property type="entry name" value="ACP-like_sf"/>
</dbReference>
<keyword evidence="2" id="KW-0596">Phosphopantetheine</keyword>
<dbReference type="Pfam" id="PF13602">
    <property type="entry name" value="ADH_zinc_N_2"/>
    <property type="match status" value="1"/>
</dbReference>
<dbReference type="InterPro" id="IPR049551">
    <property type="entry name" value="PKS_DH_C"/>
</dbReference>
<dbReference type="Pfam" id="PF14765">
    <property type="entry name" value="PS-DH"/>
    <property type="match status" value="1"/>
</dbReference>
<dbReference type="Pfam" id="PF00109">
    <property type="entry name" value="ketoacyl-synt"/>
    <property type="match status" value="1"/>
</dbReference>
<evidence type="ECO:0000259" key="9">
    <source>
        <dbReference type="PROSITE" id="PS52004"/>
    </source>
</evidence>
<dbReference type="Gene3D" id="3.10.129.110">
    <property type="entry name" value="Polyketide synthase dehydratase"/>
    <property type="match status" value="1"/>
</dbReference>
<feature type="compositionally biased region" description="Polar residues" evidence="7">
    <location>
        <begin position="1323"/>
        <end position="1351"/>
    </location>
</feature>
<dbReference type="SMART" id="SM00823">
    <property type="entry name" value="PKS_PP"/>
    <property type="match status" value="1"/>
</dbReference>
<dbReference type="CDD" id="cd05195">
    <property type="entry name" value="enoyl_red"/>
    <property type="match status" value="1"/>
</dbReference>
<feature type="domain" description="Ketosynthase family 3 (KS3)" evidence="9">
    <location>
        <begin position="29"/>
        <end position="454"/>
    </location>
</feature>
<dbReference type="PANTHER" id="PTHR43775:SF13">
    <property type="entry name" value="POLYKETIDE SYNTHASE 1"/>
    <property type="match status" value="1"/>
</dbReference>
<dbReference type="CDD" id="cd00833">
    <property type="entry name" value="PKS"/>
    <property type="match status" value="1"/>
</dbReference>
<dbReference type="Pfam" id="PF21089">
    <property type="entry name" value="PKS_DH_N"/>
    <property type="match status" value="1"/>
</dbReference>
<dbReference type="Pfam" id="PF08659">
    <property type="entry name" value="KR"/>
    <property type="match status" value="1"/>
</dbReference>
<dbReference type="PROSITE" id="PS52019">
    <property type="entry name" value="PKS_MFAS_DH"/>
    <property type="match status" value="1"/>
</dbReference>
<dbReference type="InterPro" id="IPR018201">
    <property type="entry name" value="Ketoacyl_synth_AS"/>
</dbReference>
<dbReference type="InterPro" id="IPR016035">
    <property type="entry name" value="Acyl_Trfase/lysoPLipase"/>
</dbReference>
<dbReference type="InterPro" id="IPR057326">
    <property type="entry name" value="KR_dom"/>
</dbReference>
<dbReference type="SUPFAM" id="SSF52151">
    <property type="entry name" value="FabD/lysophospholipase-like"/>
    <property type="match status" value="1"/>
</dbReference>
<dbReference type="FunFam" id="3.40.50.720:FF:000209">
    <property type="entry name" value="Polyketide synthase Pks12"/>
    <property type="match status" value="1"/>
</dbReference>
<dbReference type="Gene3D" id="3.90.180.10">
    <property type="entry name" value="Medium-chain alcohol dehydrogenases, catalytic domain"/>
    <property type="match status" value="1"/>
</dbReference>
<dbReference type="InterPro" id="IPR036291">
    <property type="entry name" value="NAD(P)-bd_dom_sf"/>
</dbReference>
<feature type="domain" description="Carrier" evidence="8">
    <location>
        <begin position="2180"/>
        <end position="2257"/>
    </location>
</feature>
<dbReference type="Pfam" id="PF00698">
    <property type="entry name" value="Acyl_transf_1"/>
    <property type="match status" value="1"/>
</dbReference>
<dbReference type="InterPro" id="IPR011032">
    <property type="entry name" value="GroES-like_sf"/>
</dbReference>
<protein>
    <submittedName>
        <fullName evidence="11">Polyketide synthase, putative</fullName>
    </submittedName>
</protein>
<dbReference type="InterPro" id="IPR049900">
    <property type="entry name" value="PKS_mFAS_DH"/>
</dbReference>
<dbReference type="InterPro" id="IPR032821">
    <property type="entry name" value="PKS_assoc"/>
</dbReference>
<dbReference type="EMBL" id="DS995904">
    <property type="protein sequence ID" value="EEA20045.1"/>
    <property type="molecule type" value="Genomic_DNA"/>
</dbReference>
<dbReference type="Pfam" id="PF02801">
    <property type="entry name" value="Ketoacyl-synt_C"/>
    <property type="match status" value="1"/>
</dbReference>
<dbReference type="GO" id="GO:0004312">
    <property type="term" value="F:fatty acid synthase activity"/>
    <property type="evidence" value="ECO:0007669"/>
    <property type="project" value="TreeGrafter"/>
</dbReference>
<dbReference type="InterPro" id="IPR014043">
    <property type="entry name" value="Acyl_transferase_dom"/>
</dbReference>
<dbReference type="Gene3D" id="3.30.70.3290">
    <property type="match status" value="1"/>
</dbReference>
<dbReference type="PANTHER" id="PTHR43775">
    <property type="entry name" value="FATTY ACID SYNTHASE"/>
    <property type="match status" value="1"/>
</dbReference>
<dbReference type="InterPro" id="IPR006162">
    <property type="entry name" value="Ppantetheine_attach_site"/>
</dbReference>
<feature type="active site" description="Proton donor; for dehydratase activity" evidence="6">
    <location>
        <position position="1180"/>
    </location>
</feature>
<dbReference type="InterPro" id="IPR001227">
    <property type="entry name" value="Ac_transferase_dom_sf"/>
</dbReference>
<proteinExistence type="predicted"/>
<dbReference type="Gene3D" id="1.10.1200.10">
    <property type="entry name" value="ACP-like"/>
    <property type="match status" value="1"/>
</dbReference>
<gene>
    <name evidence="11" type="ORF">PMAA_039120</name>
</gene>
<dbReference type="PROSITE" id="PS00606">
    <property type="entry name" value="KS3_1"/>
    <property type="match status" value="1"/>
</dbReference>
<evidence type="ECO:0000259" key="8">
    <source>
        <dbReference type="PROSITE" id="PS50075"/>
    </source>
</evidence>
<dbReference type="InterPro" id="IPR013968">
    <property type="entry name" value="PKS_KR"/>
</dbReference>
<dbReference type="STRING" id="441960.B6QPU0"/>
<evidence type="ECO:0000256" key="3">
    <source>
        <dbReference type="ARBA" id="ARBA00022553"/>
    </source>
</evidence>
<evidence type="ECO:0000256" key="4">
    <source>
        <dbReference type="ARBA" id="ARBA00022679"/>
    </source>
</evidence>
<dbReference type="InterPro" id="IPR020807">
    <property type="entry name" value="PKS_DH"/>
</dbReference>
<dbReference type="Pfam" id="PF08240">
    <property type="entry name" value="ADH_N"/>
    <property type="match status" value="1"/>
</dbReference>
<dbReference type="InterPro" id="IPR042104">
    <property type="entry name" value="PKS_dehydratase_sf"/>
</dbReference>
<dbReference type="InterPro" id="IPR014030">
    <property type="entry name" value="Ketoacyl_synth_N"/>
</dbReference>
<dbReference type="GO" id="GO:0031177">
    <property type="term" value="F:phosphopantetheine binding"/>
    <property type="evidence" value="ECO:0007669"/>
    <property type="project" value="InterPro"/>
</dbReference>
<dbReference type="InterPro" id="IPR020841">
    <property type="entry name" value="PKS_Beta-ketoAc_synthase_dom"/>
</dbReference>